<dbReference type="PROSITE" id="PS50089">
    <property type="entry name" value="ZF_RING_2"/>
    <property type="match status" value="1"/>
</dbReference>
<dbReference type="EMBL" id="CP090893">
    <property type="protein sequence ID" value="ULU02106.1"/>
    <property type="molecule type" value="Genomic_DNA"/>
</dbReference>
<keyword evidence="3" id="KW-0862">Zinc</keyword>
<gene>
    <name evidence="6" type="ORF">L3Y34_001992</name>
</gene>
<dbReference type="Pfam" id="PF00097">
    <property type="entry name" value="zf-C3HC4"/>
    <property type="match status" value="1"/>
</dbReference>
<dbReference type="Proteomes" id="UP000827892">
    <property type="component" value="Chromosome III"/>
</dbReference>
<dbReference type="InterPro" id="IPR017907">
    <property type="entry name" value="Znf_RING_CS"/>
</dbReference>
<dbReference type="PROSITE" id="PS00518">
    <property type="entry name" value="ZF_RING_1"/>
    <property type="match status" value="1"/>
</dbReference>
<keyword evidence="2 4" id="KW-0863">Zinc-finger</keyword>
<dbReference type="InterPro" id="IPR013083">
    <property type="entry name" value="Znf_RING/FYVE/PHD"/>
</dbReference>
<dbReference type="KEGG" id="cbr:CBG_10147"/>
<dbReference type="GO" id="GO:0061630">
    <property type="term" value="F:ubiquitin protein ligase activity"/>
    <property type="evidence" value="ECO:0007669"/>
    <property type="project" value="InterPro"/>
</dbReference>
<dbReference type="OMA" id="DEDFCCA"/>
<dbReference type="GO" id="GO:0003697">
    <property type="term" value="F:single-stranded DNA binding"/>
    <property type="evidence" value="ECO:0007669"/>
    <property type="project" value="InterPro"/>
</dbReference>
<dbReference type="SMART" id="SM00184">
    <property type="entry name" value="RING"/>
    <property type="match status" value="1"/>
</dbReference>
<proteinExistence type="predicted"/>
<reference evidence="6 7" key="1">
    <citation type="submission" date="2022-05" db="EMBL/GenBank/DDBJ databases">
        <title>Chromosome-level reference genomes for two strains of Caenorhabditis briggsae: an improved platform for comparative genomics.</title>
        <authorList>
            <person name="Stevens L."/>
            <person name="Andersen E.C."/>
        </authorList>
    </citation>
    <scope>NUCLEOTIDE SEQUENCE [LARGE SCALE GENOMIC DNA]</scope>
    <source>
        <strain evidence="6">QX1410_ONT</strain>
        <tissue evidence="6">Whole-organism</tissue>
    </source>
</reference>
<evidence type="ECO:0000313" key="6">
    <source>
        <dbReference type="EMBL" id="ULU02106.1"/>
    </source>
</evidence>
<protein>
    <recommendedName>
        <fullName evidence="5">RING-type domain-containing protein</fullName>
    </recommendedName>
</protein>
<sequence length="158" mass="18075">MHDEDFCCAVCLDFFVEPCIIKCGHSFCHLCIESHLNVNEKCPLCRSYTGSPIRNRQLESLTMSYVASRNLSNAYYERMKFNQKKVLLQKRALALIYTGLKDKPGQSTELCNLVKNVDDEELKSEIRSQVRQQVGVGLEHVGDLENDTVTIRLKNSTR</sequence>
<dbReference type="PANTHER" id="PTHR14134">
    <property type="entry name" value="E3 UBIQUITIN-PROTEIN LIGASE RAD18"/>
    <property type="match status" value="1"/>
</dbReference>
<evidence type="ECO:0000256" key="1">
    <source>
        <dbReference type="ARBA" id="ARBA00022723"/>
    </source>
</evidence>
<evidence type="ECO:0000256" key="3">
    <source>
        <dbReference type="ARBA" id="ARBA00022833"/>
    </source>
</evidence>
<dbReference type="GO" id="GO:0006301">
    <property type="term" value="P:DNA damage tolerance"/>
    <property type="evidence" value="ECO:0007669"/>
    <property type="project" value="InterPro"/>
</dbReference>
<evidence type="ECO:0000256" key="2">
    <source>
        <dbReference type="ARBA" id="ARBA00022771"/>
    </source>
</evidence>
<evidence type="ECO:0000256" key="4">
    <source>
        <dbReference type="PROSITE-ProRule" id="PRU00175"/>
    </source>
</evidence>
<dbReference type="Gene3D" id="3.30.40.10">
    <property type="entry name" value="Zinc/RING finger domain, C3HC4 (zinc finger)"/>
    <property type="match status" value="1"/>
</dbReference>
<feature type="domain" description="RING-type" evidence="5">
    <location>
        <begin position="8"/>
        <end position="46"/>
    </location>
</feature>
<dbReference type="SUPFAM" id="SSF57850">
    <property type="entry name" value="RING/U-box"/>
    <property type="match status" value="1"/>
</dbReference>
<dbReference type="PANTHER" id="PTHR14134:SF2">
    <property type="entry name" value="E3 UBIQUITIN-PROTEIN LIGASE RAD18"/>
    <property type="match status" value="1"/>
</dbReference>
<evidence type="ECO:0000259" key="5">
    <source>
        <dbReference type="PROSITE" id="PS50089"/>
    </source>
</evidence>
<dbReference type="AlphaFoldDB" id="A0AAE9DDL0"/>
<name>A0AAE9DDL0_CAEBR</name>
<organism evidence="6 7">
    <name type="scientific">Caenorhabditis briggsae</name>
    <dbReference type="NCBI Taxonomy" id="6238"/>
    <lineage>
        <taxon>Eukaryota</taxon>
        <taxon>Metazoa</taxon>
        <taxon>Ecdysozoa</taxon>
        <taxon>Nematoda</taxon>
        <taxon>Chromadorea</taxon>
        <taxon>Rhabditida</taxon>
        <taxon>Rhabditina</taxon>
        <taxon>Rhabditomorpha</taxon>
        <taxon>Rhabditoidea</taxon>
        <taxon>Rhabditidae</taxon>
        <taxon>Peloderinae</taxon>
        <taxon>Caenorhabditis</taxon>
    </lineage>
</organism>
<dbReference type="InterPro" id="IPR039577">
    <property type="entry name" value="Rad18"/>
</dbReference>
<evidence type="ECO:0000313" key="7">
    <source>
        <dbReference type="Proteomes" id="UP000827892"/>
    </source>
</evidence>
<dbReference type="InterPro" id="IPR018957">
    <property type="entry name" value="Znf_C3HC4_RING-type"/>
</dbReference>
<dbReference type="GO" id="GO:0008270">
    <property type="term" value="F:zinc ion binding"/>
    <property type="evidence" value="ECO:0007669"/>
    <property type="project" value="UniProtKB-KW"/>
</dbReference>
<keyword evidence="1" id="KW-0479">Metal-binding</keyword>
<dbReference type="InterPro" id="IPR001841">
    <property type="entry name" value="Znf_RING"/>
</dbReference>
<accession>A0AAE9DDL0</accession>
<dbReference type="GO" id="GO:0006513">
    <property type="term" value="P:protein monoubiquitination"/>
    <property type="evidence" value="ECO:0007669"/>
    <property type="project" value="InterPro"/>
</dbReference>